<dbReference type="InterPro" id="IPR036259">
    <property type="entry name" value="MFS_trans_sf"/>
</dbReference>
<evidence type="ECO:0000256" key="1">
    <source>
        <dbReference type="ARBA" id="ARBA00004141"/>
    </source>
</evidence>
<evidence type="ECO:0000256" key="4">
    <source>
        <dbReference type="ARBA" id="ARBA00023136"/>
    </source>
</evidence>
<keyword evidence="8" id="KW-1185">Reference proteome</keyword>
<dbReference type="AlphaFoldDB" id="A0A0C3C4X2"/>
<dbReference type="PROSITE" id="PS50850">
    <property type="entry name" value="MFS"/>
    <property type="match status" value="1"/>
</dbReference>
<feature type="transmembrane region" description="Helical" evidence="5">
    <location>
        <begin position="246"/>
        <end position="269"/>
    </location>
</feature>
<dbReference type="InParanoid" id="A0A0C3C4X2"/>
<feature type="transmembrane region" description="Helical" evidence="5">
    <location>
        <begin position="177"/>
        <end position="199"/>
    </location>
</feature>
<dbReference type="Proteomes" id="UP000054166">
    <property type="component" value="Unassembled WGS sequence"/>
</dbReference>
<feature type="transmembrane region" description="Helical" evidence="5">
    <location>
        <begin position="318"/>
        <end position="341"/>
    </location>
</feature>
<protein>
    <recommendedName>
        <fullName evidence="6">Major facilitator superfamily (MFS) profile domain-containing protein</fullName>
    </recommendedName>
</protein>
<dbReference type="STRING" id="765440.A0A0C3C4X2"/>
<evidence type="ECO:0000313" key="7">
    <source>
        <dbReference type="EMBL" id="KIM84667.1"/>
    </source>
</evidence>
<dbReference type="EMBL" id="KN832987">
    <property type="protein sequence ID" value="KIM84667.1"/>
    <property type="molecule type" value="Genomic_DNA"/>
</dbReference>
<dbReference type="SUPFAM" id="SSF103473">
    <property type="entry name" value="MFS general substrate transporter"/>
    <property type="match status" value="1"/>
</dbReference>
<reference evidence="7 8" key="1">
    <citation type="submission" date="2014-04" db="EMBL/GenBank/DDBJ databases">
        <authorList>
            <consortium name="DOE Joint Genome Institute"/>
            <person name="Kuo A."/>
            <person name="Tarkka M."/>
            <person name="Buscot F."/>
            <person name="Kohler A."/>
            <person name="Nagy L.G."/>
            <person name="Floudas D."/>
            <person name="Copeland A."/>
            <person name="Barry K.W."/>
            <person name="Cichocki N."/>
            <person name="Veneault-Fourrey C."/>
            <person name="LaButti K."/>
            <person name="Lindquist E.A."/>
            <person name="Lipzen A."/>
            <person name="Lundell T."/>
            <person name="Morin E."/>
            <person name="Murat C."/>
            <person name="Sun H."/>
            <person name="Tunlid A."/>
            <person name="Henrissat B."/>
            <person name="Grigoriev I.V."/>
            <person name="Hibbett D.S."/>
            <person name="Martin F."/>
            <person name="Nordberg H.P."/>
            <person name="Cantor M.N."/>
            <person name="Hua S.X."/>
        </authorList>
    </citation>
    <scope>NUCLEOTIDE SEQUENCE [LARGE SCALE GENOMIC DNA]</scope>
    <source>
        <strain evidence="7 8">F 1598</strain>
    </source>
</reference>
<feature type="transmembrane region" description="Helical" evidence="5">
    <location>
        <begin position="377"/>
        <end position="397"/>
    </location>
</feature>
<dbReference type="PANTHER" id="PTHR23501">
    <property type="entry name" value="MAJOR FACILITATOR SUPERFAMILY"/>
    <property type="match status" value="1"/>
</dbReference>
<dbReference type="Pfam" id="PF07690">
    <property type="entry name" value="MFS_1"/>
    <property type="match status" value="1"/>
</dbReference>
<feature type="transmembrane region" description="Helical" evidence="5">
    <location>
        <begin position="347"/>
        <end position="365"/>
    </location>
</feature>
<organism evidence="7 8">
    <name type="scientific">Piloderma croceum (strain F 1598)</name>
    <dbReference type="NCBI Taxonomy" id="765440"/>
    <lineage>
        <taxon>Eukaryota</taxon>
        <taxon>Fungi</taxon>
        <taxon>Dikarya</taxon>
        <taxon>Basidiomycota</taxon>
        <taxon>Agaricomycotina</taxon>
        <taxon>Agaricomycetes</taxon>
        <taxon>Agaricomycetidae</taxon>
        <taxon>Atheliales</taxon>
        <taxon>Atheliaceae</taxon>
        <taxon>Piloderma</taxon>
    </lineage>
</organism>
<keyword evidence="3 5" id="KW-1133">Transmembrane helix</keyword>
<dbReference type="GO" id="GO:0022857">
    <property type="term" value="F:transmembrane transporter activity"/>
    <property type="evidence" value="ECO:0007669"/>
    <property type="project" value="InterPro"/>
</dbReference>
<feature type="transmembrane region" description="Helical" evidence="5">
    <location>
        <begin position="289"/>
        <end position="306"/>
    </location>
</feature>
<evidence type="ECO:0000313" key="8">
    <source>
        <dbReference type="Proteomes" id="UP000054166"/>
    </source>
</evidence>
<dbReference type="GO" id="GO:0005886">
    <property type="term" value="C:plasma membrane"/>
    <property type="evidence" value="ECO:0007669"/>
    <property type="project" value="TreeGrafter"/>
</dbReference>
<dbReference type="PANTHER" id="PTHR23501:SF102">
    <property type="entry name" value="DRUG TRANSPORTER, PUTATIVE (AFU_ORTHOLOGUE AFUA_3G08530)-RELATED"/>
    <property type="match status" value="1"/>
</dbReference>
<comment type="subcellular location">
    <subcellularLocation>
        <location evidence="1">Membrane</location>
        <topology evidence="1">Multi-pass membrane protein</topology>
    </subcellularLocation>
</comment>
<evidence type="ECO:0000256" key="3">
    <source>
        <dbReference type="ARBA" id="ARBA00022989"/>
    </source>
</evidence>
<feature type="transmembrane region" description="Helical" evidence="5">
    <location>
        <begin position="58"/>
        <end position="83"/>
    </location>
</feature>
<reference evidence="8" key="2">
    <citation type="submission" date="2015-01" db="EMBL/GenBank/DDBJ databases">
        <title>Evolutionary Origins and Diversification of the Mycorrhizal Mutualists.</title>
        <authorList>
            <consortium name="DOE Joint Genome Institute"/>
            <consortium name="Mycorrhizal Genomics Consortium"/>
            <person name="Kohler A."/>
            <person name="Kuo A."/>
            <person name="Nagy L.G."/>
            <person name="Floudas D."/>
            <person name="Copeland A."/>
            <person name="Barry K.W."/>
            <person name="Cichocki N."/>
            <person name="Veneault-Fourrey C."/>
            <person name="LaButti K."/>
            <person name="Lindquist E.A."/>
            <person name="Lipzen A."/>
            <person name="Lundell T."/>
            <person name="Morin E."/>
            <person name="Murat C."/>
            <person name="Riley R."/>
            <person name="Ohm R."/>
            <person name="Sun H."/>
            <person name="Tunlid A."/>
            <person name="Henrissat B."/>
            <person name="Grigoriev I.V."/>
            <person name="Hibbett D.S."/>
            <person name="Martin F."/>
        </authorList>
    </citation>
    <scope>NUCLEOTIDE SEQUENCE [LARGE SCALE GENOMIC DNA]</scope>
    <source>
        <strain evidence="8">F 1598</strain>
    </source>
</reference>
<sequence length="523" mass="55705">MSEIPAAADHAVAVRPKDLRFWLMLLSLCMALFLSALEFTGVATALPTIAADLHGEGFVWVGSAYALASSAILPMTGALAQTFGRRHSFLASIALFTIGSAICGAAKNMGMLIGARTIQGLGGGGIMSLTTIIIGDMVPLHERGLYAGVCFGFTWSLGAAIGAVVGGSLANIGQWRWLFYLNLPLCGLSGGLAVVLLNLPTPPGTWRNKLSQMDWIGNFLVIAATCSITIALTFGGINFPWSSVHILAPLVIGLVGLIFFIVYDAIWAQYPLVPFSILANRTSFSGQNFITPMTMVAIIYYLPVYFQACKDADPISSAVRSFGFALVGPASIVGGVSVKILKRYRPQLWIAWALQIIGSGLLTTLKVDTSTAATVGFCLLYGAGAGIIYSVAIFPVQAPLPVTQTAHPLAFYSFMRVFAGVWGVTIGGAILQNGLLHRLPEEFLNQFPGGVAIAYSVIPQIRDLPQPLKHEVQIAFAESLSVVWKVLVGLSGLGLVSSWLMRGLPLHTVTDKEWDPSKEVSQS</sequence>
<evidence type="ECO:0000256" key="5">
    <source>
        <dbReference type="SAM" id="Phobius"/>
    </source>
</evidence>
<name>A0A0C3C4X2_PILCF</name>
<evidence type="ECO:0000256" key="2">
    <source>
        <dbReference type="ARBA" id="ARBA00022692"/>
    </source>
</evidence>
<accession>A0A0C3C4X2</accession>
<proteinExistence type="predicted"/>
<dbReference type="InterPro" id="IPR011701">
    <property type="entry name" value="MFS"/>
</dbReference>
<feature type="transmembrane region" description="Helical" evidence="5">
    <location>
        <begin position="144"/>
        <end position="165"/>
    </location>
</feature>
<dbReference type="OrthoDB" id="3437016at2759"/>
<dbReference type="HOGENOM" id="CLU_000960_22_0_1"/>
<dbReference type="InterPro" id="IPR020846">
    <property type="entry name" value="MFS_dom"/>
</dbReference>
<evidence type="ECO:0000259" key="6">
    <source>
        <dbReference type="PROSITE" id="PS50850"/>
    </source>
</evidence>
<feature type="transmembrane region" description="Helical" evidence="5">
    <location>
        <begin position="21"/>
        <end position="46"/>
    </location>
</feature>
<dbReference type="Gene3D" id="1.20.1250.20">
    <property type="entry name" value="MFS general substrate transporter like domains"/>
    <property type="match status" value="1"/>
</dbReference>
<feature type="domain" description="Major facilitator superfamily (MFS) profile" evidence="6">
    <location>
        <begin position="24"/>
        <end position="506"/>
    </location>
</feature>
<keyword evidence="4 5" id="KW-0472">Membrane</keyword>
<gene>
    <name evidence="7" type="ORF">PILCRDRAFT_6283</name>
</gene>
<keyword evidence="2 5" id="KW-0812">Transmembrane</keyword>
<feature type="transmembrane region" description="Helical" evidence="5">
    <location>
        <begin position="219"/>
        <end position="239"/>
    </location>
</feature>
<feature type="transmembrane region" description="Helical" evidence="5">
    <location>
        <begin position="118"/>
        <end position="138"/>
    </location>
</feature>
<feature type="transmembrane region" description="Helical" evidence="5">
    <location>
        <begin position="409"/>
        <end position="431"/>
    </location>
</feature>